<dbReference type="PATRIC" id="fig|1195236.3.peg.2750"/>
<name>S0FI56_RUMCE</name>
<sequence>MSNSFQTGNYSNLFTEYGYSKDKVQQRIYSTFNTLFFGSGDQRIYHETGEEMGYLVDTGNMDVRTEGQSYGMMIAVQMDRKDIFDRIWKWTKTYMYLDHGEYKGYFGWSAQLDGKLNFEGPAPDGEEFFAMALLFAGRRWGDGEGIFNYTGEARSLLHEMVHKIKDPMFDPQTKLIRFIPNCNFTDPSYHLPHFYELFALWGNPEDSGFFREASRLSREYLKKACHPVTGLSAEYAEYDGTPHNRANHNLFYSDAYRTAANIALDYEWFSADEWSRKQAENIQEFFGKTAKGKEDIVYYIDGTPVANSGELVHETDGTPAGVLHPVGLLATLAQASLASRGEFREYFVRKFWEQPLRTGKRRYYDNLLYFFALLALSGNYRIW</sequence>
<dbReference type="EMBL" id="AORV01000035">
    <property type="protein sequence ID" value="EMS71570.1"/>
    <property type="molecule type" value="Genomic_DNA"/>
</dbReference>
<comment type="similarity">
    <text evidence="1">Belongs to the glycosyl hydrolase 8 (cellulase D) family.</text>
</comment>
<dbReference type="SUPFAM" id="SSF48208">
    <property type="entry name" value="Six-hairpin glycosidases"/>
    <property type="match status" value="1"/>
</dbReference>
<keyword evidence="5" id="KW-1185">Reference proteome</keyword>
<gene>
    <name evidence="4" type="ORF">CTER_2435</name>
</gene>
<proteinExistence type="inferred from homology"/>
<dbReference type="Gene3D" id="1.50.10.10">
    <property type="match status" value="1"/>
</dbReference>
<evidence type="ECO:0000256" key="3">
    <source>
        <dbReference type="ARBA" id="ARBA00023295"/>
    </source>
</evidence>
<dbReference type="AlphaFoldDB" id="S0FI56"/>
<comment type="caution">
    <text evidence="4">The sequence shown here is derived from an EMBL/GenBank/DDBJ whole genome shotgun (WGS) entry which is preliminary data.</text>
</comment>
<protein>
    <submittedName>
        <fullName evidence="4">Endoglucanase Y</fullName>
    </submittedName>
</protein>
<evidence type="ECO:0000256" key="2">
    <source>
        <dbReference type="ARBA" id="ARBA00022801"/>
    </source>
</evidence>
<dbReference type="GO" id="GO:0005975">
    <property type="term" value="P:carbohydrate metabolic process"/>
    <property type="evidence" value="ECO:0007669"/>
    <property type="project" value="InterPro"/>
</dbReference>
<keyword evidence="3" id="KW-0326">Glycosidase</keyword>
<accession>S0FI56</accession>
<dbReference type="STRING" id="1195236.CTER_2435"/>
<evidence type="ECO:0000313" key="5">
    <source>
        <dbReference type="Proteomes" id="UP000014155"/>
    </source>
</evidence>
<dbReference type="eggNOG" id="COG3405">
    <property type="taxonomic scope" value="Bacteria"/>
</dbReference>
<organism evidence="4 5">
    <name type="scientific">Ruminiclostridium cellobioparum subsp. termitidis CT1112</name>
    <dbReference type="NCBI Taxonomy" id="1195236"/>
    <lineage>
        <taxon>Bacteria</taxon>
        <taxon>Bacillati</taxon>
        <taxon>Bacillota</taxon>
        <taxon>Clostridia</taxon>
        <taxon>Eubacteriales</taxon>
        <taxon>Oscillospiraceae</taxon>
        <taxon>Ruminiclostridium</taxon>
    </lineage>
</organism>
<dbReference type="InterPro" id="IPR002037">
    <property type="entry name" value="Glyco_hydro_8"/>
</dbReference>
<dbReference type="Pfam" id="PF01270">
    <property type="entry name" value="Glyco_hydro_8"/>
    <property type="match status" value="1"/>
</dbReference>
<dbReference type="GO" id="GO:0004553">
    <property type="term" value="F:hydrolase activity, hydrolyzing O-glycosyl compounds"/>
    <property type="evidence" value="ECO:0007669"/>
    <property type="project" value="InterPro"/>
</dbReference>
<reference evidence="4 5" key="1">
    <citation type="journal article" date="2013" name="Genome Announc.">
        <title>Draft Genome Sequence of the Cellulolytic, Mesophilic, Anaerobic Bacterium Clostridium termitidis Strain CT1112 (DSM 5398).</title>
        <authorList>
            <person name="Lal S."/>
            <person name="Ramachandran U."/>
            <person name="Zhang X."/>
            <person name="Munir R."/>
            <person name="Sparling R."/>
            <person name="Levin D.B."/>
        </authorList>
    </citation>
    <scope>NUCLEOTIDE SEQUENCE [LARGE SCALE GENOMIC DNA]</scope>
    <source>
        <strain evidence="4 5">CT1112</strain>
    </source>
</reference>
<evidence type="ECO:0000313" key="4">
    <source>
        <dbReference type="EMBL" id="EMS71570.1"/>
    </source>
</evidence>
<dbReference type="InterPro" id="IPR012341">
    <property type="entry name" value="6hp_glycosidase-like_sf"/>
</dbReference>
<keyword evidence="2" id="KW-0378">Hydrolase</keyword>
<dbReference type="RefSeq" id="WP_004625905.1">
    <property type="nucleotide sequence ID" value="NZ_AORV01000035.1"/>
</dbReference>
<dbReference type="PRINTS" id="PR00735">
    <property type="entry name" value="GLHYDRLASE8"/>
</dbReference>
<dbReference type="Proteomes" id="UP000014155">
    <property type="component" value="Unassembled WGS sequence"/>
</dbReference>
<dbReference type="InterPro" id="IPR008928">
    <property type="entry name" value="6-hairpin_glycosidase_sf"/>
</dbReference>
<evidence type="ECO:0000256" key="1">
    <source>
        <dbReference type="ARBA" id="ARBA00009209"/>
    </source>
</evidence>